<keyword evidence="2" id="KW-1185">Reference proteome</keyword>
<organism evidence="1 2">
    <name type="scientific">Actinomadura algeriensis</name>
    <dbReference type="NCBI Taxonomy" id="1679523"/>
    <lineage>
        <taxon>Bacteria</taxon>
        <taxon>Bacillati</taxon>
        <taxon>Actinomycetota</taxon>
        <taxon>Actinomycetes</taxon>
        <taxon>Streptosporangiales</taxon>
        <taxon>Thermomonosporaceae</taxon>
        <taxon>Actinomadura</taxon>
    </lineage>
</organism>
<name>A0ABR9K2H4_9ACTN</name>
<accession>A0ABR9K2H4</accession>
<dbReference type="Proteomes" id="UP000627838">
    <property type="component" value="Unassembled WGS sequence"/>
</dbReference>
<protein>
    <submittedName>
        <fullName evidence="1">Transposase</fullName>
    </submittedName>
</protein>
<reference evidence="1 2" key="1">
    <citation type="submission" date="2020-10" db="EMBL/GenBank/DDBJ databases">
        <title>Sequencing the genomes of 1000 actinobacteria strains.</title>
        <authorList>
            <person name="Klenk H.-P."/>
        </authorList>
    </citation>
    <scope>NUCLEOTIDE SEQUENCE [LARGE SCALE GENOMIC DNA]</scope>
    <source>
        <strain evidence="1 2">DSM 46744</strain>
    </source>
</reference>
<gene>
    <name evidence="1" type="ORF">H4W34_006898</name>
</gene>
<sequence length="74" mass="8011">MAGLRLLHGAAAAGRPGSIRSTTATAMRWSGINRLKRHRAVAVRYDKLAVRYLATVHIAANPVSSVGRRLTVMM</sequence>
<comment type="caution">
    <text evidence="1">The sequence shown here is derived from an EMBL/GenBank/DDBJ whole genome shotgun (WGS) entry which is preliminary data.</text>
</comment>
<proteinExistence type="predicted"/>
<dbReference type="EMBL" id="JADBDZ010000001">
    <property type="protein sequence ID" value="MBE1537065.1"/>
    <property type="molecule type" value="Genomic_DNA"/>
</dbReference>
<evidence type="ECO:0000313" key="1">
    <source>
        <dbReference type="EMBL" id="MBE1537065.1"/>
    </source>
</evidence>
<evidence type="ECO:0000313" key="2">
    <source>
        <dbReference type="Proteomes" id="UP000627838"/>
    </source>
</evidence>